<dbReference type="InterPro" id="IPR036388">
    <property type="entry name" value="WH-like_DNA-bd_sf"/>
</dbReference>
<sequence length="419" mass="47640">MSILAGNLASKISLSLQFRVPFVQLVKRNNAILCLKGREFNSSSVPVRYTPKRYSKSDEIENSLPLKGNEKRVFRKNLDSARGNSGLNDKAKGQKVNEKRVCENSLPVKSSENRHFDKNVVRVRGNFGLNEKMNNRKQICNESQSFDDARQVMIWKAYASMRFQLLHSPTCSIIEETIGFVPLDAYITTSTFPIVKQNAQEVTAFSQLEEKINHELGPTSHQLMGEPEEDVEEGVVRQEKDISNESMIVRKIMQDAEKAAVGLLARRAYTAVELKKKLLGKRFALDIVEAMISDFQSRGLINDGLYAETFSRSRWSSSTWGPRRIKKALSNKGVSEADADKALKLVFEDDDSDEQDSKVGLSKISMDQLLVQASKQWLRGQDVPKDTRKSRLIRWLQYRGFNWDVVNFVLKKLESLHTS</sequence>
<dbReference type="PANTHER" id="PTHR33602:SF1">
    <property type="entry name" value="REGULATORY PROTEIN RECX FAMILY PROTEIN"/>
    <property type="match status" value="1"/>
</dbReference>
<dbReference type="Proteomes" id="UP001314170">
    <property type="component" value="Unassembled WGS sequence"/>
</dbReference>
<accession>A0AAV1S4Y4</accession>
<dbReference type="AlphaFoldDB" id="A0AAV1S4Y4"/>
<dbReference type="EMBL" id="CAWUPB010001172">
    <property type="protein sequence ID" value="CAK7345913.1"/>
    <property type="molecule type" value="Genomic_DNA"/>
</dbReference>
<comment type="subcellular location">
    <subcellularLocation>
        <location evidence="1">Cytoplasm</location>
    </subcellularLocation>
</comment>
<proteinExistence type="inferred from homology"/>
<evidence type="ECO:0000256" key="4">
    <source>
        <dbReference type="ARBA" id="ARBA00022490"/>
    </source>
</evidence>
<name>A0AAV1S4Y4_9ROSI</name>
<dbReference type="Pfam" id="PF21981">
    <property type="entry name" value="RecX_HTH3"/>
    <property type="match status" value="1"/>
</dbReference>
<dbReference type="HAMAP" id="MF_01114">
    <property type="entry name" value="RecX"/>
    <property type="match status" value="1"/>
</dbReference>
<feature type="domain" description="RecX third three-helical" evidence="6">
    <location>
        <begin position="367"/>
        <end position="410"/>
    </location>
</feature>
<dbReference type="InterPro" id="IPR053925">
    <property type="entry name" value="RecX_HTH_3rd"/>
</dbReference>
<dbReference type="GO" id="GO:0005737">
    <property type="term" value="C:cytoplasm"/>
    <property type="evidence" value="ECO:0007669"/>
    <property type="project" value="UniProtKB-SubCell"/>
</dbReference>
<dbReference type="Pfam" id="PF02631">
    <property type="entry name" value="RecX_HTH2"/>
    <property type="match status" value="1"/>
</dbReference>
<comment type="similarity">
    <text evidence="2">Belongs to the RecX family.</text>
</comment>
<organism evidence="7 8">
    <name type="scientific">Dovyalis caffra</name>
    <dbReference type="NCBI Taxonomy" id="77055"/>
    <lineage>
        <taxon>Eukaryota</taxon>
        <taxon>Viridiplantae</taxon>
        <taxon>Streptophyta</taxon>
        <taxon>Embryophyta</taxon>
        <taxon>Tracheophyta</taxon>
        <taxon>Spermatophyta</taxon>
        <taxon>Magnoliopsida</taxon>
        <taxon>eudicotyledons</taxon>
        <taxon>Gunneridae</taxon>
        <taxon>Pentapetalae</taxon>
        <taxon>rosids</taxon>
        <taxon>fabids</taxon>
        <taxon>Malpighiales</taxon>
        <taxon>Salicaceae</taxon>
        <taxon>Flacourtieae</taxon>
        <taxon>Dovyalis</taxon>
    </lineage>
</organism>
<comment type="caution">
    <text evidence="7">The sequence shown here is derived from an EMBL/GenBank/DDBJ whole genome shotgun (WGS) entry which is preliminary data.</text>
</comment>
<dbReference type="InterPro" id="IPR053924">
    <property type="entry name" value="RecX_HTH_2nd"/>
</dbReference>
<protein>
    <recommendedName>
        <fullName evidence="3">Regulatory protein RecX</fullName>
    </recommendedName>
</protein>
<dbReference type="PANTHER" id="PTHR33602">
    <property type="entry name" value="REGULATORY PROTEIN RECX FAMILY PROTEIN"/>
    <property type="match status" value="1"/>
</dbReference>
<dbReference type="InterPro" id="IPR003783">
    <property type="entry name" value="Regulatory_RecX"/>
</dbReference>
<keyword evidence="4" id="KW-0963">Cytoplasm</keyword>
<reference evidence="7 8" key="1">
    <citation type="submission" date="2024-01" db="EMBL/GenBank/DDBJ databases">
        <authorList>
            <person name="Waweru B."/>
        </authorList>
    </citation>
    <scope>NUCLEOTIDE SEQUENCE [LARGE SCALE GENOMIC DNA]</scope>
</reference>
<keyword evidence="8" id="KW-1185">Reference proteome</keyword>
<evidence type="ECO:0000313" key="8">
    <source>
        <dbReference type="Proteomes" id="UP001314170"/>
    </source>
</evidence>
<evidence type="ECO:0000256" key="3">
    <source>
        <dbReference type="ARBA" id="ARBA00018111"/>
    </source>
</evidence>
<dbReference type="Gene3D" id="1.10.10.10">
    <property type="entry name" value="Winged helix-like DNA-binding domain superfamily/Winged helix DNA-binding domain"/>
    <property type="match status" value="3"/>
</dbReference>
<evidence type="ECO:0000256" key="1">
    <source>
        <dbReference type="ARBA" id="ARBA00004496"/>
    </source>
</evidence>
<evidence type="ECO:0000259" key="5">
    <source>
        <dbReference type="Pfam" id="PF02631"/>
    </source>
</evidence>
<feature type="domain" description="RecX second three-helical" evidence="5">
    <location>
        <begin position="302"/>
        <end position="343"/>
    </location>
</feature>
<evidence type="ECO:0000259" key="6">
    <source>
        <dbReference type="Pfam" id="PF21981"/>
    </source>
</evidence>
<gene>
    <name evidence="7" type="ORF">DCAF_LOCUS18576</name>
</gene>
<evidence type="ECO:0000313" key="7">
    <source>
        <dbReference type="EMBL" id="CAK7345913.1"/>
    </source>
</evidence>
<dbReference type="GO" id="GO:0006282">
    <property type="term" value="P:regulation of DNA repair"/>
    <property type="evidence" value="ECO:0007669"/>
    <property type="project" value="InterPro"/>
</dbReference>
<evidence type="ECO:0000256" key="2">
    <source>
        <dbReference type="ARBA" id="ARBA00009695"/>
    </source>
</evidence>